<evidence type="ECO:0000313" key="1">
    <source>
        <dbReference type="EMBL" id="KAI3798126.1"/>
    </source>
</evidence>
<dbReference type="EMBL" id="CM042028">
    <property type="protein sequence ID" value="KAI3798126.1"/>
    <property type="molecule type" value="Genomic_DNA"/>
</dbReference>
<accession>A0ACB9HRL7</accession>
<dbReference type="Proteomes" id="UP001056120">
    <property type="component" value="Linkage Group LG11"/>
</dbReference>
<keyword evidence="2" id="KW-1185">Reference proteome</keyword>
<evidence type="ECO:0000313" key="2">
    <source>
        <dbReference type="Proteomes" id="UP001056120"/>
    </source>
</evidence>
<sequence length="76" mass="9003">MMQLFDYGTLYGITVETKRNMLSQKVLILFRTVNMDLSEIEQTLIERNPRSDLTKLMLFTARYVTNIYHGQKQLMP</sequence>
<gene>
    <name evidence="1" type="ORF">L1987_33395</name>
</gene>
<proteinExistence type="predicted"/>
<reference evidence="1 2" key="2">
    <citation type="journal article" date="2022" name="Mol. Ecol. Resour.">
        <title>The genomes of chicory, endive, great burdock and yacon provide insights into Asteraceae paleo-polyploidization history and plant inulin production.</title>
        <authorList>
            <person name="Fan W."/>
            <person name="Wang S."/>
            <person name="Wang H."/>
            <person name="Wang A."/>
            <person name="Jiang F."/>
            <person name="Liu H."/>
            <person name="Zhao H."/>
            <person name="Xu D."/>
            <person name="Zhang Y."/>
        </authorList>
    </citation>
    <scope>NUCLEOTIDE SEQUENCE [LARGE SCALE GENOMIC DNA]</scope>
    <source>
        <strain evidence="2">cv. Yunnan</strain>
        <tissue evidence="1">Leaves</tissue>
    </source>
</reference>
<protein>
    <submittedName>
        <fullName evidence="1">Uncharacterized protein</fullName>
    </submittedName>
</protein>
<name>A0ACB9HRL7_9ASTR</name>
<organism evidence="1 2">
    <name type="scientific">Smallanthus sonchifolius</name>
    <dbReference type="NCBI Taxonomy" id="185202"/>
    <lineage>
        <taxon>Eukaryota</taxon>
        <taxon>Viridiplantae</taxon>
        <taxon>Streptophyta</taxon>
        <taxon>Embryophyta</taxon>
        <taxon>Tracheophyta</taxon>
        <taxon>Spermatophyta</taxon>
        <taxon>Magnoliopsida</taxon>
        <taxon>eudicotyledons</taxon>
        <taxon>Gunneridae</taxon>
        <taxon>Pentapetalae</taxon>
        <taxon>asterids</taxon>
        <taxon>campanulids</taxon>
        <taxon>Asterales</taxon>
        <taxon>Asteraceae</taxon>
        <taxon>Asteroideae</taxon>
        <taxon>Heliantheae alliance</taxon>
        <taxon>Millerieae</taxon>
        <taxon>Smallanthus</taxon>
    </lineage>
</organism>
<comment type="caution">
    <text evidence="1">The sequence shown here is derived from an EMBL/GenBank/DDBJ whole genome shotgun (WGS) entry which is preliminary data.</text>
</comment>
<reference evidence="2" key="1">
    <citation type="journal article" date="2022" name="Mol. Ecol. Resour.">
        <title>The genomes of chicory, endive, great burdock and yacon provide insights into Asteraceae palaeo-polyploidization history and plant inulin production.</title>
        <authorList>
            <person name="Fan W."/>
            <person name="Wang S."/>
            <person name="Wang H."/>
            <person name="Wang A."/>
            <person name="Jiang F."/>
            <person name="Liu H."/>
            <person name="Zhao H."/>
            <person name="Xu D."/>
            <person name="Zhang Y."/>
        </authorList>
    </citation>
    <scope>NUCLEOTIDE SEQUENCE [LARGE SCALE GENOMIC DNA]</scope>
    <source>
        <strain evidence="2">cv. Yunnan</strain>
    </source>
</reference>